<sequence length="456" mass="50964">MSLSIFNLRRSLFFPVRPILSRLTTFRMTVIDAADASLGNIEHFKQMMYTMQEARRNIVKSILAEVAVEGRFVELLEKTLTQLTDAETDGYQRRMSTQFDTFTVNIKDEIVGLKKDLELLALTKNGHFDTGNVEEVLAKYHPLSRTEYADEVASCCSFLAEYVGSSAEEKEGRKPLFITDWDGTMKEYCTQYATNLQPIYSAVCMARFAKTYTRLAAVLTAGPLRGPGILDLTALPIDGPLLFSGSWGREWWVNGHRVVHDEGISDEGIDALERMKDEMGTLLQSGDYSQFALVGSGVQRKVDRLTLGVQTVCGHVPVDLSERYQDEVRERMHRVDPYNQILVFDPSTELEVEVVAHSSGTVWNKANGVASVVEIKGDSLKPPGRVLVCGDTMSDIPMVKKVHEENPQGVMALFVRPTDAIRQSVLRVVDDESRVCFISSPDIFHSAVARLLSQIP</sequence>
<dbReference type="Gene3D" id="3.40.50.1000">
    <property type="entry name" value="HAD superfamily/HAD-like"/>
    <property type="match status" value="1"/>
</dbReference>
<dbReference type="InterPro" id="IPR023214">
    <property type="entry name" value="HAD_sf"/>
</dbReference>
<accession>A0AA36DDQ6</accession>
<evidence type="ECO:0000259" key="1">
    <source>
        <dbReference type="Pfam" id="PF18572"/>
    </source>
</evidence>
<dbReference type="Gene3D" id="1.20.58.1800">
    <property type="match status" value="1"/>
</dbReference>
<dbReference type="Pfam" id="PF18572">
    <property type="entry name" value="T6PP_N"/>
    <property type="match status" value="1"/>
</dbReference>
<evidence type="ECO:0000313" key="3">
    <source>
        <dbReference type="EMBL" id="CAJ0584545.1"/>
    </source>
</evidence>
<keyword evidence="4" id="KW-1185">Reference proteome</keyword>
<reference evidence="3" key="1">
    <citation type="submission" date="2023-06" db="EMBL/GenBank/DDBJ databases">
        <authorList>
            <person name="Delattre M."/>
        </authorList>
    </citation>
    <scope>NUCLEOTIDE SEQUENCE</scope>
    <source>
        <strain evidence="3">AF72</strain>
    </source>
</reference>
<dbReference type="EMBL" id="CATQJA010002697">
    <property type="protein sequence ID" value="CAJ0584545.1"/>
    <property type="molecule type" value="Genomic_DNA"/>
</dbReference>
<feature type="non-terminal residue" evidence="3">
    <location>
        <position position="456"/>
    </location>
</feature>
<feature type="domain" description="Trehalose-6-phosphate phosphatase helical bundle" evidence="1">
    <location>
        <begin position="41"/>
        <end position="126"/>
    </location>
</feature>
<comment type="caution">
    <text evidence="3">The sequence shown here is derived from an EMBL/GenBank/DDBJ whole genome shotgun (WGS) entry which is preliminary data.</text>
</comment>
<dbReference type="InterPro" id="IPR041064">
    <property type="entry name" value="T6PP_helical"/>
</dbReference>
<organism evidence="3 4">
    <name type="scientific">Mesorhabditis spiculigera</name>
    <dbReference type="NCBI Taxonomy" id="96644"/>
    <lineage>
        <taxon>Eukaryota</taxon>
        <taxon>Metazoa</taxon>
        <taxon>Ecdysozoa</taxon>
        <taxon>Nematoda</taxon>
        <taxon>Chromadorea</taxon>
        <taxon>Rhabditida</taxon>
        <taxon>Rhabditina</taxon>
        <taxon>Rhabditomorpha</taxon>
        <taxon>Rhabditoidea</taxon>
        <taxon>Rhabditidae</taxon>
        <taxon>Mesorhabditinae</taxon>
        <taxon>Mesorhabditis</taxon>
    </lineage>
</organism>
<name>A0AA36DDQ6_9BILA</name>
<dbReference type="SUPFAM" id="SSF56784">
    <property type="entry name" value="HAD-like"/>
    <property type="match status" value="1"/>
</dbReference>
<evidence type="ECO:0000313" key="4">
    <source>
        <dbReference type="Proteomes" id="UP001177023"/>
    </source>
</evidence>
<proteinExistence type="predicted"/>
<dbReference type="InterPro" id="IPR049063">
    <property type="entry name" value="T6PP_C"/>
</dbReference>
<gene>
    <name evidence="3" type="ORF">MSPICULIGERA_LOCUS22594</name>
</gene>
<dbReference type="AlphaFoldDB" id="A0AA36DDQ6"/>
<feature type="domain" description="Trehalose-6-phosphate phosphatase C-terminal" evidence="2">
    <location>
        <begin position="177"/>
        <end position="443"/>
    </location>
</feature>
<dbReference type="Pfam" id="PF21141">
    <property type="entry name" value="T6PP_C"/>
    <property type="match status" value="1"/>
</dbReference>
<dbReference type="Proteomes" id="UP001177023">
    <property type="component" value="Unassembled WGS sequence"/>
</dbReference>
<dbReference type="InterPro" id="IPR036412">
    <property type="entry name" value="HAD-like_sf"/>
</dbReference>
<dbReference type="Gene3D" id="3.30.70.3080">
    <property type="match status" value="1"/>
</dbReference>
<protein>
    <submittedName>
        <fullName evidence="3">Uncharacterized protein</fullName>
    </submittedName>
</protein>
<evidence type="ECO:0000259" key="2">
    <source>
        <dbReference type="Pfam" id="PF21141"/>
    </source>
</evidence>